<dbReference type="EMBL" id="JAXGFP010000001">
    <property type="protein sequence ID" value="MEG3182644.1"/>
    <property type="molecule type" value="Genomic_DNA"/>
</dbReference>
<evidence type="ECO:0000313" key="1">
    <source>
        <dbReference type="EMBL" id="MEG3182644.1"/>
    </source>
</evidence>
<reference evidence="1 2" key="1">
    <citation type="journal article" date="2016" name="Int. J. Syst. Evol. Microbiol.">
        <title>Lysobacter erysipheiresistens sp. nov., an antagonist of powdery mildew, isolated from tobacco-cultivated soil.</title>
        <authorList>
            <person name="Xie B."/>
            <person name="Li T."/>
            <person name="Lin X."/>
            <person name="Wang C.J."/>
            <person name="Chen Y.J."/>
            <person name="Liu W.J."/>
            <person name="Zhao Z.W."/>
        </authorList>
    </citation>
    <scope>NUCLEOTIDE SEQUENCE [LARGE SCALE GENOMIC DNA]</scope>
    <source>
        <strain evidence="1 2">RS-LYSO-3</strain>
    </source>
</reference>
<organism evidence="1 2">
    <name type="scientific">Novilysobacter erysipheiresistens</name>
    <dbReference type="NCBI Taxonomy" id="1749332"/>
    <lineage>
        <taxon>Bacteria</taxon>
        <taxon>Pseudomonadati</taxon>
        <taxon>Pseudomonadota</taxon>
        <taxon>Gammaproteobacteria</taxon>
        <taxon>Lysobacterales</taxon>
        <taxon>Lysobacteraceae</taxon>
        <taxon>Novilysobacter</taxon>
    </lineage>
</organism>
<dbReference type="Proteomes" id="UP001355056">
    <property type="component" value="Unassembled WGS sequence"/>
</dbReference>
<name>A0ABU7YUL8_9GAMM</name>
<protein>
    <submittedName>
        <fullName evidence="1">Uncharacterized protein</fullName>
    </submittedName>
</protein>
<dbReference type="RefSeq" id="WP_332613954.1">
    <property type="nucleotide sequence ID" value="NZ_JAXGFP010000001.1"/>
</dbReference>
<evidence type="ECO:0000313" key="2">
    <source>
        <dbReference type="Proteomes" id="UP001355056"/>
    </source>
</evidence>
<comment type="caution">
    <text evidence="1">The sequence shown here is derived from an EMBL/GenBank/DDBJ whole genome shotgun (WGS) entry which is preliminary data.</text>
</comment>
<accession>A0ABU7YUL8</accession>
<proteinExistence type="predicted"/>
<gene>
    <name evidence="1" type="ORF">SNE34_01265</name>
</gene>
<keyword evidence="2" id="KW-1185">Reference proteome</keyword>
<sequence length="54" mass="5583">MKDTLLAAFLGAVFGLLILLAMVGMVALTAWHQVGPDGAAACLQAAYTQPEPPQ</sequence>